<proteinExistence type="predicted"/>
<dbReference type="PATRIC" id="fig|28037.99.peg.1107"/>
<dbReference type="Gene3D" id="1.10.30.50">
    <property type="match status" value="1"/>
</dbReference>
<sequence length="259" mass="31027">MPPEKLDNLARLIKYRMDQNIINKKVFQEENIQRLKAVYTEGKILGKKIEAKKINILLVKELDIAVCPYCNRNYVNSRDDKLGAQMDHFYNKDKYPIFAVSIYNFIPVCGVCNNIKRTIDFYVYPFLEDREKKHEVKFSYLMKGIDDIEIEYSTSIEKKSDMDAINLKEAYSIHDTDVRKMLDREERYSELYRQELRDLLKSNYDTDFIEFNNSFIDDDIDCLIYGDIIFENDIRNISLGKFRKDIYQEIKSMRDRDWN</sequence>
<gene>
    <name evidence="1" type="ORF">SK1126_1181</name>
</gene>
<dbReference type="RefSeq" id="WP_051736443.1">
    <property type="nucleotide sequence ID" value="NZ_JPFT01000005.1"/>
</dbReference>
<organism evidence="1 2">
    <name type="scientific">Streptococcus mitis</name>
    <dbReference type="NCBI Taxonomy" id="28037"/>
    <lineage>
        <taxon>Bacteria</taxon>
        <taxon>Bacillati</taxon>
        <taxon>Bacillota</taxon>
        <taxon>Bacilli</taxon>
        <taxon>Lactobacillales</taxon>
        <taxon>Streptococcaceae</taxon>
        <taxon>Streptococcus</taxon>
        <taxon>Streptococcus mitis group</taxon>
    </lineage>
</organism>
<accession>A0A081PRF3</accession>
<comment type="caution">
    <text evidence="1">The sequence shown here is derived from an EMBL/GenBank/DDBJ whole genome shotgun (WGS) entry which is preliminary data.</text>
</comment>
<dbReference type="Proteomes" id="UP000028093">
    <property type="component" value="Unassembled WGS sequence"/>
</dbReference>
<name>A0A081PRF3_STRMT</name>
<reference evidence="1 2" key="1">
    <citation type="submission" date="2014-05" db="EMBL/GenBank/DDBJ databases">
        <authorList>
            <person name="Daugherty S.C."/>
            <person name="Tallon L.J."/>
            <person name="Sadzewicz L."/>
            <person name="Kilian M."/>
            <person name="Tettelin H."/>
        </authorList>
    </citation>
    <scope>NUCLEOTIDE SEQUENCE [LARGE SCALE GENOMIC DNA]</scope>
    <source>
        <strain evidence="1 2">SK1126</strain>
    </source>
</reference>
<evidence type="ECO:0000313" key="1">
    <source>
        <dbReference type="EMBL" id="KEQ33276.1"/>
    </source>
</evidence>
<dbReference type="EMBL" id="JPFT01000005">
    <property type="protein sequence ID" value="KEQ33276.1"/>
    <property type="molecule type" value="Genomic_DNA"/>
</dbReference>
<evidence type="ECO:0000313" key="2">
    <source>
        <dbReference type="Proteomes" id="UP000028093"/>
    </source>
</evidence>
<protein>
    <recommendedName>
        <fullName evidence="3">HNH domain-containing protein</fullName>
    </recommendedName>
</protein>
<evidence type="ECO:0008006" key="3">
    <source>
        <dbReference type="Google" id="ProtNLM"/>
    </source>
</evidence>
<dbReference type="AlphaFoldDB" id="A0A081PRF3"/>